<sequence length="85" mass="9765">MWISTTFDYLRRLRSNTSHKEVEVQVYGFREGGENAQDYLACVFCTCRGKVRDPSPSQRELHTPTTTSCRDPFNENLAEFKGVSV</sequence>
<comment type="caution">
    <text evidence="1">The sequence shown here is derived from an EMBL/GenBank/DDBJ whole genome shotgun (WGS) entry which is preliminary data.</text>
</comment>
<evidence type="ECO:0000313" key="1">
    <source>
        <dbReference type="EMBL" id="KAK6729717.1"/>
    </source>
</evidence>
<organism evidence="1 2">
    <name type="scientific">Necator americanus</name>
    <name type="common">Human hookworm</name>
    <dbReference type="NCBI Taxonomy" id="51031"/>
    <lineage>
        <taxon>Eukaryota</taxon>
        <taxon>Metazoa</taxon>
        <taxon>Ecdysozoa</taxon>
        <taxon>Nematoda</taxon>
        <taxon>Chromadorea</taxon>
        <taxon>Rhabditida</taxon>
        <taxon>Rhabditina</taxon>
        <taxon>Rhabditomorpha</taxon>
        <taxon>Strongyloidea</taxon>
        <taxon>Ancylostomatidae</taxon>
        <taxon>Bunostominae</taxon>
        <taxon>Necator</taxon>
    </lineage>
</organism>
<keyword evidence="2" id="KW-1185">Reference proteome</keyword>
<evidence type="ECO:0000313" key="2">
    <source>
        <dbReference type="Proteomes" id="UP001303046"/>
    </source>
</evidence>
<protein>
    <submittedName>
        <fullName evidence="1">Uncharacterized protein</fullName>
    </submittedName>
</protein>
<proteinExistence type="predicted"/>
<gene>
    <name evidence="1" type="primary">Necator_chrI.g2774</name>
    <name evidence="1" type="ORF">RB195_006646</name>
</gene>
<accession>A0ABR1BWJ0</accession>
<name>A0ABR1BWJ0_NECAM</name>
<dbReference type="EMBL" id="JAVFWL010000001">
    <property type="protein sequence ID" value="KAK6729717.1"/>
    <property type="molecule type" value="Genomic_DNA"/>
</dbReference>
<reference evidence="1 2" key="1">
    <citation type="submission" date="2023-08" db="EMBL/GenBank/DDBJ databases">
        <title>A Necator americanus chromosomal reference genome.</title>
        <authorList>
            <person name="Ilik V."/>
            <person name="Petrzelkova K.J."/>
            <person name="Pardy F."/>
            <person name="Fuh T."/>
            <person name="Niatou-Singa F.S."/>
            <person name="Gouil Q."/>
            <person name="Baker L."/>
            <person name="Ritchie M.E."/>
            <person name="Jex A.R."/>
            <person name="Gazzola D."/>
            <person name="Li H."/>
            <person name="Toshio Fujiwara R."/>
            <person name="Zhan B."/>
            <person name="Aroian R.V."/>
            <person name="Pafco B."/>
            <person name="Schwarz E.M."/>
        </authorList>
    </citation>
    <scope>NUCLEOTIDE SEQUENCE [LARGE SCALE GENOMIC DNA]</scope>
    <source>
        <strain evidence="1 2">Aroian</strain>
        <tissue evidence="1">Whole animal</tissue>
    </source>
</reference>
<dbReference type="Proteomes" id="UP001303046">
    <property type="component" value="Unassembled WGS sequence"/>
</dbReference>